<reference evidence="2 3" key="1">
    <citation type="submission" date="2020-08" db="EMBL/GenBank/DDBJ databases">
        <title>Genomic Encyclopedia of Type Strains, Phase III (KMG-III): the genomes of soil and plant-associated and newly described type strains.</title>
        <authorList>
            <person name="Whitman W."/>
        </authorList>
    </citation>
    <scope>NUCLEOTIDE SEQUENCE [LARGE SCALE GENOMIC DNA]</scope>
    <source>
        <strain evidence="2 3">SFB5A</strain>
    </source>
</reference>
<evidence type="ECO:0000313" key="2">
    <source>
        <dbReference type="EMBL" id="MBB4983320.1"/>
    </source>
</evidence>
<gene>
    <name evidence="2" type="ORF">GGE06_004262</name>
</gene>
<evidence type="ECO:0000313" key="3">
    <source>
        <dbReference type="Proteomes" id="UP000582643"/>
    </source>
</evidence>
<proteinExistence type="predicted"/>
<name>A0A7W7U1K5_9ACTN</name>
<comment type="caution">
    <text evidence="2">The sequence shown here is derived from an EMBL/GenBank/DDBJ whole genome shotgun (WGS) entry which is preliminary data.</text>
</comment>
<dbReference type="EMBL" id="JACHJY010000006">
    <property type="protein sequence ID" value="MBB4983320.1"/>
    <property type="molecule type" value="Genomic_DNA"/>
</dbReference>
<accession>A0A7W7U1K5</accession>
<sequence>MPRVEDHFTPAIAQLIAGILGRREGRRICRGLGAVPRQGSLPHQKVGERQKKKPCNDRDIDRKRLPLIVAKPGAS</sequence>
<evidence type="ECO:0000256" key="1">
    <source>
        <dbReference type="SAM" id="MobiDB-lite"/>
    </source>
</evidence>
<protein>
    <submittedName>
        <fullName evidence="2">Uncharacterized protein</fullName>
    </submittedName>
</protein>
<keyword evidence="3" id="KW-1185">Reference proteome</keyword>
<dbReference type="Proteomes" id="UP000582643">
    <property type="component" value="Unassembled WGS sequence"/>
</dbReference>
<feature type="region of interest" description="Disordered" evidence="1">
    <location>
        <begin position="34"/>
        <end position="61"/>
    </location>
</feature>
<feature type="compositionally biased region" description="Basic and acidic residues" evidence="1">
    <location>
        <begin position="45"/>
        <end position="61"/>
    </location>
</feature>
<organism evidence="2 3">
    <name type="scientific">Streptomyces nymphaeiformis</name>
    <dbReference type="NCBI Taxonomy" id="2663842"/>
    <lineage>
        <taxon>Bacteria</taxon>
        <taxon>Bacillati</taxon>
        <taxon>Actinomycetota</taxon>
        <taxon>Actinomycetes</taxon>
        <taxon>Kitasatosporales</taxon>
        <taxon>Streptomycetaceae</taxon>
        <taxon>Streptomyces</taxon>
    </lineage>
</organism>
<dbReference type="AlphaFoldDB" id="A0A7W7U1K5"/>